<gene>
    <name evidence="1" type="ORF">PL78_16860</name>
</gene>
<keyword evidence="2" id="KW-1185">Reference proteome</keyword>
<dbReference type="Proteomes" id="UP000266744">
    <property type="component" value="Chromosome"/>
</dbReference>
<evidence type="ECO:0008006" key="3">
    <source>
        <dbReference type="Google" id="ProtNLM"/>
    </source>
</evidence>
<dbReference type="RefSeq" id="WP_064517308.1">
    <property type="nucleotide sequence ID" value="NZ_CBCSBH010000042.1"/>
</dbReference>
<name>A0ABM6BPS8_YERET</name>
<protein>
    <recommendedName>
        <fullName evidence="3">Rho-GAP domain-containing protein</fullName>
    </recommendedName>
</protein>
<accession>A0ABM6BPS8</accession>
<organism evidence="1 2">
    <name type="scientific">Yersinia entomophaga</name>
    <dbReference type="NCBI Taxonomy" id="935293"/>
    <lineage>
        <taxon>Bacteria</taxon>
        <taxon>Pseudomonadati</taxon>
        <taxon>Pseudomonadota</taxon>
        <taxon>Gammaproteobacteria</taxon>
        <taxon>Enterobacterales</taxon>
        <taxon>Yersiniaceae</taxon>
        <taxon>Yersinia</taxon>
    </lineage>
</organism>
<reference evidence="1 2" key="1">
    <citation type="journal article" date="2016" name="Toxins">
        <title>The Draft Genome Sequence of the Yersinia entomophaga Entomopathogenic Type Strain MH96T.</title>
        <authorList>
            <person name="Hurst M.R."/>
            <person name="Beattie A."/>
            <person name="Altermann E."/>
            <person name="Moraga R.M."/>
            <person name="Harper L.A."/>
            <person name="Calder J."/>
            <person name="Laugraud A."/>
        </authorList>
    </citation>
    <scope>NUCLEOTIDE SEQUENCE [LARGE SCALE GENOMIC DNA]</scope>
    <source>
        <strain evidence="1 2">MH96</strain>
    </source>
</reference>
<proteinExistence type="predicted"/>
<dbReference type="EMBL" id="CP010029">
    <property type="protein sequence ID" value="ANI31484.1"/>
    <property type="molecule type" value="Genomic_DNA"/>
</dbReference>
<evidence type="ECO:0000313" key="2">
    <source>
        <dbReference type="Proteomes" id="UP000266744"/>
    </source>
</evidence>
<sequence>MNVGMTSGVYQINNSMENVAEIKRGSQFTHSLAKLLTKVKNVYISLVTSVRSSAVSKGEDKTSPEVKSEGRLQKLLTGIKQLFGSLSTSFNIDKSKSSAASFTLHSLFDIKEVERGDGIEKLCKKIKETAKHEDILTMFRTSPSSDDAQEIKQKRFGFEQFCSSQNCTPEVLSSIFKKEMSHLLPKLDNNDFKRLPDIHPENKQTLDDCKNAVRNVLIEKINQMPADKIKLVVMMLNTLAEVKKVAIDKEDHTLRDINGLNRYVIPHLIGDDLESRYLEKIPGTNKMMKDDIEAKLTTPFNHWQHLSIAQSGYVQVFN</sequence>
<evidence type="ECO:0000313" key="1">
    <source>
        <dbReference type="EMBL" id="ANI31484.1"/>
    </source>
</evidence>